<dbReference type="SMART" id="SM00065">
    <property type="entry name" value="GAF"/>
    <property type="match status" value="1"/>
</dbReference>
<dbReference type="InterPro" id="IPR003018">
    <property type="entry name" value="GAF"/>
</dbReference>
<evidence type="ECO:0000259" key="1">
    <source>
        <dbReference type="SMART" id="SM00065"/>
    </source>
</evidence>
<dbReference type="Proteomes" id="UP001595791">
    <property type="component" value="Unassembled WGS sequence"/>
</dbReference>
<dbReference type="InterPro" id="IPR029016">
    <property type="entry name" value="GAF-like_dom_sf"/>
</dbReference>
<accession>A0ABV8MIE3</accession>
<dbReference type="RefSeq" id="WP_378159953.1">
    <property type="nucleotide sequence ID" value="NZ_JBHSBU010000001.1"/>
</dbReference>
<feature type="domain" description="GAF" evidence="1">
    <location>
        <begin position="20"/>
        <end position="167"/>
    </location>
</feature>
<evidence type="ECO:0000313" key="2">
    <source>
        <dbReference type="EMBL" id="MFC4157863.1"/>
    </source>
</evidence>
<dbReference type="EMBL" id="JBHSBU010000001">
    <property type="protein sequence ID" value="MFC4157863.1"/>
    <property type="molecule type" value="Genomic_DNA"/>
</dbReference>
<organism evidence="2 3">
    <name type="scientific">Chitinimonas lacunae</name>
    <dbReference type="NCBI Taxonomy" id="1963018"/>
    <lineage>
        <taxon>Bacteria</taxon>
        <taxon>Pseudomonadati</taxon>
        <taxon>Pseudomonadota</taxon>
        <taxon>Betaproteobacteria</taxon>
        <taxon>Neisseriales</taxon>
        <taxon>Chitinibacteraceae</taxon>
        <taxon>Chitinimonas</taxon>
    </lineage>
</organism>
<reference evidence="3" key="1">
    <citation type="journal article" date="2019" name="Int. J. Syst. Evol. Microbiol.">
        <title>The Global Catalogue of Microorganisms (GCM) 10K type strain sequencing project: providing services to taxonomists for standard genome sequencing and annotation.</title>
        <authorList>
            <consortium name="The Broad Institute Genomics Platform"/>
            <consortium name="The Broad Institute Genome Sequencing Center for Infectious Disease"/>
            <person name="Wu L."/>
            <person name="Ma J."/>
        </authorList>
    </citation>
    <scope>NUCLEOTIDE SEQUENCE [LARGE SCALE GENOMIC DNA]</scope>
    <source>
        <strain evidence="3">LMG 29894</strain>
    </source>
</reference>
<keyword evidence="3" id="KW-1185">Reference proteome</keyword>
<evidence type="ECO:0000313" key="3">
    <source>
        <dbReference type="Proteomes" id="UP001595791"/>
    </source>
</evidence>
<name>A0ABV8MIE3_9NEIS</name>
<sequence>MYDTNLLMGLFKMLSEQKLDRPKFYQMLVRAVVQEMAVSRAAVWFYQGDLQDRLVCESLYDLSDNQWSSGMVLGEDDFGPYFAAMRDVRQVVAVDARSDPITACFNDSLLEPLNIYSVLSLPIELDGRQLGLVSCEQTSQPRDWSTQDIQYLKQVAAMIGLLLKKLG</sequence>
<dbReference type="Gene3D" id="3.30.450.40">
    <property type="match status" value="1"/>
</dbReference>
<gene>
    <name evidence="2" type="ORF">ACFOW7_00700</name>
</gene>
<dbReference type="SUPFAM" id="SSF55781">
    <property type="entry name" value="GAF domain-like"/>
    <property type="match status" value="1"/>
</dbReference>
<comment type="caution">
    <text evidence="2">The sequence shown here is derived from an EMBL/GenBank/DDBJ whole genome shotgun (WGS) entry which is preliminary data.</text>
</comment>
<proteinExistence type="predicted"/>
<protein>
    <submittedName>
        <fullName evidence="2">GAF domain-containing protein</fullName>
    </submittedName>
</protein>
<dbReference type="Pfam" id="PF01590">
    <property type="entry name" value="GAF"/>
    <property type="match status" value="1"/>
</dbReference>